<comment type="caution">
    <text evidence="5">The sequence shown here is derived from an EMBL/GenBank/DDBJ whole genome shotgun (WGS) entry which is preliminary data.</text>
</comment>
<proteinExistence type="predicted"/>
<dbReference type="Proteomes" id="UP000557566">
    <property type="component" value="Unassembled WGS sequence"/>
</dbReference>
<comment type="subcellular location">
    <subcellularLocation>
        <location evidence="1">Mitochondrion</location>
    </subcellularLocation>
</comment>
<dbReference type="GO" id="GO:0005739">
    <property type="term" value="C:mitochondrion"/>
    <property type="evidence" value="ECO:0007669"/>
    <property type="project" value="UniProtKB-SubCell"/>
</dbReference>
<keyword evidence="6" id="KW-1185">Reference proteome</keyword>
<organism evidence="5 6">
    <name type="scientific">Ophiocordyceps sinensis</name>
    <dbReference type="NCBI Taxonomy" id="72228"/>
    <lineage>
        <taxon>Eukaryota</taxon>
        <taxon>Fungi</taxon>
        <taxon>Dikarya</taxon>
        <taxon>Ascomycota</taxon>
        <taxon>Pezizomycotina</taxon>
        <taxon>Sordariomycetes</taxon>
        <taxon>Hypocreomycetidae</taxon>
        <taxon>Hypocreales</taxon>
        <taxon>Ophiocordycipitaceae</taxon>
        <taxon>Ophiocordyceps</taxon>
    </lineage>
</organism>
<feature type="region of interest" description="Disordered" evidence="4">
    <location>
        <begin position="1"/>
        <end position="46"/>
    </location>
</feature>
<sequence length="704" mass="80434">MLSRGSLLPRPRPGRLPPRLGRRRRPTRRNAVDGFSGGSGGKSWPQALHERFPLARDPPKGGALQGVLDAVRTKNTGQLLKAFIAWTSVLRRSGNDGAVREVQQLPATAVSEIVRSLDPVLNPHLDVAHGLTIGSGETQFTPSRSLVDEFGVRTHHGQVLLGMRALLSARARANLPFAPADYEVMMRCAGAAVDRLAGKRFWTAMTDGGLQNWRTSRTWVEFLKGRFMTEPLYYQFDRTRAMMLPRDLHSETKPLSLGTVKRLDRIRLGLNALSHHPWNRDPARLDRDWRRLLRRRVGYGSYLKHFHRMIGYGYAVDEEFLCASMVAFSRCGRQSAICTLVLEHHYGIRVVRDEELFRWNVEGGDSLPADSPIRPTARLLDAVVDAFGALCNLPLGVSLVQHISLRYNVPIPPETWSNLLRWAYINSSSPYRQMRRAERHRDLRPASIQDSLHVWRAMTSETNNVQPSFDDHCCHAKMLIRVRSFAPAIDTIRDHLVPRYRLLDDEYRKAVLDELLLNDTCLAPRTATHRRRQAEVRKDHARYHIARCLHMLLKTASQNSAHRRGRVMRILVPNLLAEFADFFPHYVSYRTANGLAVIRCKGATRRFDWVRAWRTTLPANLCSGHLDEDGPVDTYDWPRAEEMSVLGWHRVPRARRNILGRAPVPRDRTVVTDATDVSKLPSADYRLRRGGIAWFERLERELML</sequence>
<dbReference type="EMBL" id="JAAVMX010000002">
    <property type="protein sequence ID" value="KAF4512236.1"/>
    <property type="molecule type" value="Genomic_DNA"/>
</dbReference>
<evidence type="ECO:0000256" key="4">
    <source>
        <dbReference type="SAM" id="MobiDB-lite"/>
    </source>
</evidence>
<name>A0A8H4PXK1_9HYPO</name>
<evidence type="ECO:0000256" key="3">
    <source>
        <dbReference type="ARBA" id="ARBA00023128"/>
    </source>
</evidence>
<evidence type="ECO:0000313" key="6">
    <source>
        <dbReference type="Proteomes" id="UP000557566"/>
    </source>
</evidence>
<keyword evidence="3" id="KW-0496">Mitochondrion</keyword>
<dbReference type="AlphaFoldDB" id="A0A8H4PXK1"/>
<protein>
    <submittedName>
        <fullName evidence="5">Uncharacterized protein</fullName>
    </submittedName>
</protein>
<accession>A0A8H4PXK1</accession>
<reference evidence="5 6" key="1">
    <citation type="journal article" date="2020" name="Genome Biol. Evol.">
        <title>A new high-quality draft genome assembly of the Chinese cordyceps Ophiocordyceps sinensis.</title>
        <authorList>
            <person name="Shu R."/>
            <person name="Zhang J."/>
            <person name="Meng Q."/>
            <person name="Zhang H."/>
            <person name="Zhou G."/>
            <person name="Li M."/>
            <person name="Wu P."/>
            <person name="Zhao Y."/>
            <person name="Chen C."/>
            <person name="Qin Q."/>
        </authorList>
    </citation>
    <scope>NUCLEOTIDE SEQUENCE [LARGE SCALE GENOMIC DNA]</scope>
    <source>
        <strain evidence="5 6">IOZ07</strain>
    </source>
</reference>
<evidence type="ECO:0000313" key="5">
    <source>
        <dbReference type="EMBL" id="KAF4512236.1"/>
    </source>
</evidence>
<evidence type="ECO:0000256" key="1">
    <source>
        <dbReference type="ARBA" id="ARBA00004173"/>
    </source>
</evidence>
<dbReference type="InterPro" id="IPR024319">
    <property type="entry name" value="ATPase_expression_mit"/>
</dbReference>
<gene>
    <name evidence="5" type="ORF">G6O67_001402</name>
</gene>
<evidence type="ECO:0000256" key="2">
    <source>
        <dbReference type="ARBA" id="ARBA00022946"/>
    </source>
</evidence>
<dbReference type="OrthoDB" id="185373at2759"/>
<keyword evidence="2" id="KW-0809">Transit peptide</keyword>
<dbReference type="Pfam" id="PF12921">
    <property type="entry name" value="ATP13"/>
    <property type="match status" value="1"/>
</dbReference>